<gene>
    <name evidence="6" type="ORF">B6U56_03985</name>
</gene>
<dbReference type="SUPFAM" id="SSF52540">
    <property type="entry name" value="P-loop containing nucleoside triphosphate hydrolases"/>
    <property type="match status" value="1"/>
</dbReference>
<comment type="caution">
    <text evidence="6">The sequence shown here is derived from an EMBL/GenBank/DDBJ whole genome shotgun (WGS) entry which is preliminary data.</text>
</comment>
<dbReference type="InterPro" id="IPR014015">
    <property type="entry name" value="Helicase_SF3_DNA-vir"/>
</dbReference>
<evidence type="ECO:0000256" key="1">
    <source>
        <dbReference type="ARBA" id="ARBA00022741"/>
    </source>
</evidence>
<dbReference type="InterPro" id="IPR045455">
    <property type="entry name" value="NrS-1_pol-like_helicase"/>
</dbReference>
<proteinExistence type="predicted"/>
<dbReference type="Gene3D" id="3.40.50.300">
    <property type="entry name" value="P-loop containing nucleotide triphosphate hydrolases"/>
    <property type="match status" value="1"/>
</dbReference>
<dbReference type="GO" id="GO:0005524">
    <property type="term" value="F:ATP binding"/>
    <property type="evidence" value="ECO:0007669"/>
    <property type="project" value="UniProtKB-KW"/>
</dbReference>
<dbReference type="GO" id="GO:0016787">
    <property type="term" value="F:hydrolase activity"/>
    <property type="evidence" value="ECO:0007669"/>
    <property type="project" value="UniProtKB-KW"/>
</dbReference>
<feature type="domain" description="SF3 helicase" evidence="5">
    <location>
        <begin position="208"/>
        <end position="365"/>
    </location>
</feature>
<dbReference type="InterPro" id="IPR051620">
    <property type="entry name" value="ORF904-like_C"/>
</dbReference>
<dbReference type="PANTHER" id="PTHR35372">
    <property type="entry name" value="ATP BINDING PROTEIN-RELATED"/>
    <property type="match status" value="1"/>
</dbReference>
<keyword evidence="2" id="KW-0378">Hydrolase</keyword>
<dbReference type="InterPro" id="IPR004968">
    <property type="entry name" value="DNA_primase/NTPase_C"/>
</dbReference>
<sequence>MASDESTNKGLFDLMDKATEQQEKQKQNPVTMTQLFSILKEQGQNWRDEHVKVLKNGEERIQHVPPRTIADILKQYVIFAVIGKKEKDFEKANLAYYDLDAGIYKYNVTNIQKLIIAVERSTSIKQRRETMEYLRLEAQRKRPSDDSNLIIVGNGVFNKKTKKLEPYNPRYIFTSKISTNYNPQAQEPDFKGWSLSEWFKDIAENDKDKETLLWQSLACSINPNLTPDVAIFLVDNGQGRTGKSTFERLLENLVGIDNHAPLKLKEFEEDFKLANAQGVKLIIGDDNNPNDYNKTSENFKRVATGETVLINPKGQPPFSTQFNCFIVQSMNGLPRFKDDSDALLRRIKIIKFNHQYNDKTANKDIKEKYIKDKRLLEWILSKVIVMDFDFMTDTEESRQEIKELKIANDPVAYYVNEHIDDLKSQRLPIVFLFKHFQATSDYENNPQKMKQSTFTRRLKPLLEAKGYTYSKNNLAPLSFWNPSDEKLLEQYDINYKYRVKIDIAKYQPLFEKPKDDQNKTN</sequence>
<accession>A0A1V9RB81</accession>
<evidence type="ECO:0000313" key="6">
    <source>
        <dbReference type="EMBL" id="OQQ90452.1"/>
    </source>
</evidence>
<dbReference type="SMART" id="SM00885">
    <property type="entry name" value="D5_N"/>
    <property type="match status" value="1"/>
</dbReference>
<dbReference type="InterPro" id="IPR014818">
    <property type="entry name" value="Phage/plasmid_primase_P4_C"/>
</dbReference>
<name>A0A1V9RB81_9LACO</name>
<evidence type="ECO:0000256" key="2">
    <source>
        <dbReference type="ARBA" id="ARBA00022801"/>
    </source>
</evidence>
<dbReference type="PANTHER" id="PTHR35372:SF2">
    <property type="entry name" value="SF3 HELICASE DOMAIN-CONTAINING PROTEIN"/>
    <property type="match status" value="1"/>
</dbReference>
<dbReference type="InterPro" id="IPR006500">
    <property type="entry name" value="Helicase_put_C_phage/plasmid"/>
</dbReference>
<keyword evidence="1" id="KW-0547">Nucleotide-binding</keyword>
<reference evidence="6 7" key="1">
    <citation type="submission" date="2017-03" db="EMBL/GenBank/DDBJ databases">
        <title>Phylogenomics and comparative genomics of Lactobacillus salivarius, a mammalian gut commensal.</title>
        <authorList>
            <person name="Harris H.M."/>
        </authorList>
    </citation>
    <scope>NUCLEOTIDE SEQUENCE [LARGE SCALE GENOMIC DNA]</scope>
    <source>
        <strain evidence="6 7">JCM 1047</strain>
    </source>
</reference>
<dbReference type="EMBL" id="NBEF01000017">
    <property type="protein sequence ID" value="OQQ90452.1"/>
    <property type="molecule type" value="Genomic_DNA"/>
</dbReference>
<evidence type="ECO:0000259" key="5">
    <source>
        <dbReference type="PROSITE" id="PS51206"/>
    </source>
</evidence>
<organism evidence="6 7">
    <name type="scientific">Ligilactobacillus salivarius</name>
    <dbReference type="NCBI Taxonomy" id="1624"/>
    <lineage>
        <taxon>Bacteria</taxon>
        <taxon>Bacillati</taxon>
        <taxon>Bacillota</taxon>
        <taxon>Bacilli</taxon>
        <taxon>Lactobacillales</taxon>
        <taxon>Lactobacillaceae</taxon>
        <taxon>Ligilactobacillus</taxon>
    </lineage>
</organism>
<dbReference type="GO" id="GO:0004386">
    <property type="term" value="F:helicase activity"/>
    <property type="evidence" value="ECO:0007669"/>
    <property type="project" value="UniProtKB-KW"/>
</dbReference>
<dbReference type="RefSeq" id="WP_081534157.1">
    <property type="nucleotide sequence ID" value="NZ_NBEF01000017.1"/>
</dbReference>
<evidence type="ECO:0000256" key="4">
    <source>
        <dbReference type="ARBA" id="ARBA00022840"/>
    </source>
</evidence>
<protein>
    <submittedName>
        <fullName evidence="6">DNA primase</fullName>
    </submittedName>
</protein>
<dbReference type="NCBIfam" id="TIGR01613">
    <property type="entry name" value="primase_Cterm"/>
    <property type="match status" value="1"/>
</dbReference>
<dbReference type="Pfam" id="PF08706">
    <property type="entry name" value="D5_N"/>
    <property type="match status" value="1"/>
</dbReference>
<dbReference type="InterPro" id="IPR027417">
    <property type="entry name" value="P-loop_NTPase"/>
</dbReference>
<dbReference type="Pfam" id="PF03288">
    <property type="entry name" value="Pox_D5"/>
    <property type="match status" value="1"/>
</dbReference>
<keyword evidence="3" id="KW-0347">Helicase</keyword>
<dbReference type="PROSITE" id="PS51206">
    <property type="entry name" value="SF3_HELICASE_1"/>
    <property type="match status" value="1"/>
</dbReference>
<dbReference type="Pfam" id="PF19263">
    <property type="entry name" value="DUF5906"/>
    <property type="match status" value="1"/>
</dbReference>
<evidence type="ECO:0000313" key="7">
    <source>
        <dbReference type="Proteomes" id="UP000192575"/>
    </source>
</evidence>
<keyword evidence="4" id="KW-0067">ATP-binding</keyword>
<evidence type="ECO:0000256" key="3">
    <source>
        <dbReference type="ARBA" id="ARBA00022806"/>
    </source>
</evidence>
<dbReference type="Proteomes" id="UP000192575">
    <property type="component" value="Unassembled WGS sequence"/>
</dbReference>
<dbReference type="AlphaFoldDB" id="A0A1V9RB81"/>